<evidence type="ECO:0000313" key="2">
    <source>
        <dbReference type="EMBL" id="MBB4841488.1"/>
    </source>
</evidence>
<comment type="caution">
    <text evidence="2">The sequence shown here is derived from an EMBL/GenBank/DDBJ whole genome shotgun (WGS) entry which is preliminary data.</text>
</comment>
<feature type="transmembrane region" description="Helical" evidence="1">
    <location>
        <begin position="149"/>
        <end position="170"/>
    </location>
</feature>
<evidence type="ECO:0000256" key="1">
    <source>
        <dbReference type="SAM" id="Phobius"/>
    </source>
</evidence>
<feature type="transmembrane region" description="Helical" evidence="1">
    <location>
        <begin position="176"/>
        <end position="196"/>
    </location>
</feature>
<keyword evidence="1" id="KW-0812">Transmembrane</keyword>
<feature type="transmembrane region" description="Helical" evidence="1">
    <location>
        <begin position="314"/>
        <end position="332"/>
    </location>
</feature>
<evidence type="ECO:0008006" key="4">
    <source>
        <dbReference type="Google" id="ProtNLM"/>
    </source>
</evidence>
<feature type="transmembrane region" description="Helical" evidence="1">
    <location>
        <begin position="118"/>
        <end position="137"/>
    </location>
</feature>
<feature type="transmembrane region" description="Helical" evidence="1">
    <location>
        <begin position="92"/>
        <end position="112"/>
    </location>
</feature>
<dbReference type="AlphaFoldDB" id="A0A7W7NU12"/>
<keyword evidence="3" id="KW-1185">Reference proteome</keyword>
<dbReference type="RefSeq" id="WP_184171441.1">
    <property type="nucleotide sequence ID" value="NZ_JACHLN010000006.1"/>
</dbReference>
<feature type="transmembrane region" description="Helical" evidence="1">
    <location>
        <begin position="203"/>
        <end position="218"/>
    </location>
</feature>
<name>A0A7W7NU12_9SPHN</name>
<dbReference type="Proteomes" id="UP000575241">
    <property type="component" value="Unassembled WGS sequence"/>
</dbReference>
<proteinExistence type="predicted"/>
<dbReference type="EMBL" id="JACHLN010000006">
    <property type="protein sequence ID" value="MBB4841488.1"/>
    <property type="molecule type" value="Genomic_DNA"/>
</dbReference>
<accession>A0A7W7NU12</accession>
<keyword evidence="1" id="KW-1133">Transmembrane helix</keyword>
<gene>
    <name evidence="2" type="ORF">HNP52_004592</name>
</gene>
<feature type="transmembrane region" description="Helical" evidence="1">
    <location>
        <begin position="282"/>
        <end position="302"/>
    </location>
</feature>
<organism evidence="2 3">
    <name type="scientific">Sphingomonas kyeonggiensis</name>
    <dbReference type="NCBI Taxonomy" id="1268553"/>
    <lineage>
        <taxon>Bacteria</taxon>
        <taxon>Pseudomonadati</taxon>
        <taxon>Pseudomonadota</taxon>
        <taxon>Alphaproteobacteria</taxon>
        <taxon>Sphingomonadales</taxon>
        <taxon>Sphingomonadaceae</taxon>
        <taxon>Sphingomonas</taxon>
    </lineage>
</organism>
<reference evidence="2 3" key="1">
    <citation type="submission" date="2020-08" db="EMBL/GenBank/DDBJ databases">
        <title>Functional genomics of gut bacteria from endangered species of beetles.</title>
        <authorList>
            <person name="Carlos-Shanley C."/>
        </authorList>
    </citation>
    <scope>NUCLEOTIDE SEQUENCE [LARGE SCALE GENOMIC DNA]</scope>
    <source>
        <strain evidence="2 3">S00224</strain>
    </source>
</reference>
<evidence type="ECO:0000313" key="3">
    <source>
        <dbReference type="Proteomes" id="UP000575241"/>
    </source>
</evidence>
<protein>
    <recommendedName>
        <fullName evidence="4">Cell wall polymerase</fullName>
    </recommendedName>
</protein>
<feature type="transmembrane region" description="Helical" evidence="1">
    <location>
        <begin position="338"/>
        <end position="356"/>
    </location>
</feature>
<keyword evidence="1" id="KW-0472">Membrane</keyword>
<sequence length="388" mass="40445">MSAGIRRRFADLSCRALQSVLPLPLQPWGRAIRCETAGIANDTKALLFALDSVRGLLPRALAIHLSKLFVAPACGGLLSMRFYTGAMRRPRAVGIACAIGAVVLGLAYMAIAGAPLRYLAINSGALIVGLALLLLCGRARDANVKDINWPGQILGMSVVLLVTTLLGQSAEGATRWLLLGGLAVQPSLVLLPVMIVTFARSRNLLGTVGILVAAGVLAWQPDRAMAGMLAAGLTALALVRPDRFVVGALSLSVAGFGATLTRPDSLPASPYVDQILYSAFDVHILAGVAVLAGALLLLVPAILGWRYDAARTEIYLVFGVTWLAAIAAAALGNYPTPMVGYGGSAIIGYALSLVALPKRTTAHSQAPGQSSSPADAHPQDRHLRLELA</sequence>